<dbReference type="Proteomes" id="UP000008144">
    <property type="component" value="Unassembled WGS sequence"/>
</dbReference>
<dbReference type="Ensembl" id="ENSCINT00000013527.3">
    <property type="protein sequence ID" value="ENSCINP00000013527.3"/>
    <property type="gene ID" value="ENSCING00000006590.3"/>
</dbReference>
<dbReference type="HOGENOM" id="CLU_1383749_0_0_1"/>
<dbReference type="InParanoid" id="F6QWL3"/>
<reference evidence="2" key="2">
    <citation type="submission" date="2025-08" db="UniProtKB">
        <authorList>
            <consortium name="Ensembl"/>
        </authorList>
    </citation>
    <scope>IDENTIFICATION</scope>
</reference>
<protein>
    <submittedName>
        <fullName evidence="2">Uncharacterized LOC100183793</fullName>
    </submittedName>
</protein>
<gene>
    <name evidence="2" type="primary">LOC100183793</name>
</gene>
<evidence type="ECO:0000313" key="2">
    <source>
        <dbReference type="Ensembl" id="ENSCINP00000013527.3"/>
    </source>
</evidence>
<organism evidence="2 3">
    <name type="scientific">Ciona intestinalis</name>
    <name type="common">Transparent sea squirt</name>
    <name type="synonym">Ascidia intestinalis</name>
    <dbReference type="NCBI Taxonomy" id="7719"/>
    <lineage>
        <taxon>Eukaryota</taxon>
        <taxon>Metazoa</taxon>
        <taxon>Chordata</taxon>
        <taxon>Tunicata</taxon>
        <taxon>Ascidiacea</taxon>
        <taxon>Phlebobranchia</taxon>
        <taxon>Cionidae</taxon>
        <taxon>Ciona</taxon>
    </lineage>
</organism>
<dbReference type="AlphaFoldDB" id="F6QWL3"/>
<keyword evidence="1" id="KW-0812">Transmembrane</keyword>
<sequence length="197" mass="21896">MSSWRNSVVPLLMDLHPTSSWNSPSHTQRKALANHLLSKPSGICGLITMNLMVHEVPGLFKSMLKLYRISTFNNDRLKQRSWLPGSVGNNNDVAASLGAHAWRREHDAIKTDRGAIETMLSGVHRISFIFIRVVGGFLSLGTILTTESLVRDTPYVTVAMVYHGMAVYLLGGIITAAAAWTSNHDLRRSSSWRDGRR</sequence>
<evidence type="ECO:0000313" key="3">
    <source>
        <dbReference type="Proteomes" id="UP000008144"/>
    </source>
</evidence>
<feature type="transmembrane region" description="Helical" evidence="1">
    <location>
        <begin position="126"/>
        <end position="144"/>
    </location>
</feature>
<proteinExistence type="predicted"/>
<keyword evidence="1" id="KW-0472">Membrane</keyword>
<evidence type="ECO:0000256" key="1">
    <source>
        <dbReference type="SAM" id="Phobius"/>
    </source>
</evidence>
<keyword evidence="3" id="KW-1185">Reference proteome</keyword>
<keyword evidence="1" id="KW-1133">Transmembrane helix</keyword>
<reference evidence="3" key="1">
    <citation type="journal article" date="2002" name="Science">
        <title>The draft genome of Ciona intestinalis: insights into chordate and vertebrate origins.</title>
        <authorList>
            <person name="Dehal P."/>
            <person name="Satou Y."/>
            <person name="Campbell R.K."/>
            <person name="Chapman J."/>
            <person name="Degnan B."/>
            <person name="De Tomaso A."/>
            <person name="Davidson B."/>
            <person name="Di Gregorio A."/>
            <person name="Gelpke M."/>
            <person name="Goodstein D.M."/>
            <person name="Harafuji N."/>
            <person name="Hastings K.E."/>
            <person name="Ho I."/>
            <person name="Hotta K."/>
            <person name="Huang W."/>
            <person name="Kawashima T."/>
            <person name="Lemaire P."/>
            <person name="Martinez D."/>
            <person name="Meinertzhagen I.A."/>
            <person name="Necula S."/>
            <person name="Nonaka M."/>
            <person name="Putnam N."/>
            <person name="Rash S."/>
            <person name="Saiga H."/>
            <person name="Satake M."/>
            <person name="Terry A."/>
            <person name="Yamada L."/>
            <person name="Wang H.G."/>
            <person name="Awazu S."/>
            <person name="Azumi K."/>
            <person name="Boore J."/>
            <person name="Branno M."/>
            <person name="Chin-Bow S."/>
            <person name="DeSantis R."/>
            <person name="Doyle S."/>
            <person name="Francino P."/>
            <person name="Keys D.N."/>
            <person name="Haga S."/>
            <person name="Hayashi H."/>
            <person name="Hino K."/>
            <person name="Imai K.S."/>
            <person name="Inaba K."/>
            <person name="Kano S."/>
            <person name="Kobayashi K."/>
            <person name="Kobayashi M."/>
            <person name="Lee B.I."/>
            <person name="Makabe K.W."/>
            <person name="Manohar C."/>
            <person name="Matassi G."/>
            <person name="Medina M."/>
            <person name="Mochizuki Y."/>
            <person name="Mount S."/>
            <person name="Morishita T."/>
            <person name="Miura S."/>
            <person name="Nakayama A."/>
            <person name="Nishizaka S."/>
            <person name="Nomoto H."/>
            <person name="Ohta F."/>
            <person name="Oishi K."/>
            <person name="Rigoutsos I."/>
            <person name="Sano M."/>
            <person name="Sasaki A."/>
            <person name="Sasakura Y."/>
            <person name="Shoguchi E."/>
            <person name="Shin-i T."/>
            <person name="Spagnuolo A."/>
            <person name="Stainier D."/>
            <person name="Suzuki M.M."/>
            <person name="Tassy O."/>
            <person name="Takatori N."/>
            <person name="Tokuoka M."/>
            <person name="Yagi K."/>
            <person name="Yoshizaki F."/>
            <person name="Wada S."/>
            <person name="Zhang C."/>
            <person name="Hyatt P.D."/>
            <person name="Larimer F."/>
            <person name="Detter C."/>
            <person name="Doggett N."/>
            <person name="Glavina T."/>
            <person name="Hawkins T."/>
            <person name="Richardson P."/>
            <person name="Lucas S."/>
            <person name="Kohara Y."/>
            <person name="Levine M."/>
            <person name="Satoh N."/>
            <person name="Rokhsar D.S."/>
        </authorList>
    </citation>
    <scope>NUCLEOTIDE SEQUENCE [LARGE SCALE GENOMIC DNA]</scope>
</reference>
<reference evidence="2" key="3">
    <citation type="submission" date="2025-09" db="UniProtKB">
        <authorList>
            <consortium name="Ensembl"/>
        </authorList>
    </citation>
    <scope>IDENTIFICATION</scope>
</reference>
<accession>F6QWL3</accession>
<feature type="transmembrane region" description="Helical" evidence="1">
    <location>
        <begin position="156"/>
        <end position="180"/>
    </location>
</feature>
<name>F6QWL3_CIOIN</name>
<dbReference type="GeneTree" id="ENSGT00390000001271"/>